<dbReference type="InterPro" id="IPR013783">
    <property type="entry name" value="Ig-like_fold"/>
</dbReference>
<dbReference type="Proteomes" id="UP000281332">
    <property type="component" value="Unassembled WGS sequence"/>
</dbReference>
<dbReference type="EMBL" id="RMVG01000006">
    <property type="protein sequence ID" value="RPE01227.1"/>
    <property type="molecule type" value="Genomic_DNA"/>
</dbReference>
<keyword evidence="9" id="KW-1185">Reference proteome</keyword>
<dbReference type="GO" id="GO:0071555">
    <property type="term" value="P:cell wall organization"/>
    <property type="evidence" value="ECO:0007669"/>
    <property type="project" value="InterPro"/>
</dbReference>
<dbReference type="InterPro" id="IPR001829">
    <property type="entry name" value="Pili_assmbl_chaperone_bac"/>
</dbReference>
<dbReference type="PRINTS" id="PR00969">
    <property type="entry name" value="CHAPERONPILI"/>
</dbReference>
<dbReference type="InterPro" id="IPR036316">
    <property type="entry name" value="Pili_assmbl_chap_C_dom_sf"/>
</dbReference>
<feature type="chain" id="PRO_5018178498" evidence="6">
    <location>
        <begin position="24"/>
        <end position="229"/>
    </location>
</feature>
<dbReference type="AlphaFoldDB" id="A0A3N4P8S6"/>
<dbReference type="SUPFAM" id="SSF49584">
    <property type="entry name" value="Periplasmic chaperone C-domain"/>
    <property type="match status" value="1"/>
</dbReference>
<dbReference type="NCBIfam" id="NF007392">
    <property type="entry name" value="PRK09918.1"/>
    <property type="match status" value="1"/>
</dbReference>
<keyword evidence="4" id="KW-0574">Periplasm</keyword>
<dbReference type="RefSeq" id="WP_123800836.1">
    <property type="nucleotide sequence ID" value="NZ_RMVG01000006.1"/>
</dbReference>
<name>A0A3N4P8S6_9GAMM</name>
<dbReference type="InterPro" id="IPR008962">
    <property type="entry name" value="PapD-like_sf"/>
</dbReference>
<dbReference type="PANTHER" id="PTHR30251:SF3">
    <property type="entry name" value="FIMBRIAL CHAPARONE PROTEIN"/>
    <property type="match status" value="1"/>
</dbReference>
<evidence type="ECO:0000259" key="7">
    <source>
        <dbReference type="Pfam" id="PF00345"/>
    </source>
</evidence>
<keyword evidence="5" id="KW-0143">Chaperone</keyword>
<evidence type="ECO:0000313" key="9">
    <source>
        <dbReference type="Proteomes" id="UP000281332"/>
    </source>
</evidence>
<organism evidence="8 9">
    <name type="scientific">Candidatus Pantoea deserta</name>
    <dbReference type="NCBI Taxonomy" id="1869313"/>
    <lineage>
        <taxon>Bacteria</taxon>
        <taxon>Pseudomonadati</taxon>
        <taxon>Pseudomonadota</taxon>
        <taxon>Gammaproteobacteria</taxon>
        <taxon>Enterobacterales</taxon>
        <taxon>Erwiniaceae</taxon>
        <taxon>Pantoea</taxon>
    </lineage>
</organism>
<comment type="similarity">
    <text evidence="2">Belongs to the periplasmic pilus chaperone family.</text>
</comment>
<evidence type="ECO:0000256" key="6">
    <source>
        <dbReference type="SAM" id="SignalP"/>
    </source>
</evidence>
<evidence type="ECO:0000256" key="2">
    <source>
        <dbReference type="ARBA" id="ARBA00007399"/>
    </source>
</evidence>
<evidence type="ECO:0000256" key="1">
    <source>
        <dbReference type="ARBA" id="ARBA00004418"/>
    </source>
</evidence>
<protein>
    <submittedName>
        <fullName evidence="8">Fimbrial protein</fullName>
    </submittedName>
</protein>
<evidence type="ECO:0000313" key="8">
    <source>
        <dbReference type="EMBL" id="RPE01227.1"/>
    </source>
</evidence>
<reference evidence="8 9" key="1">
    <citation type="submission" date="2018-11" db="EMBL/GenBank/DDBJ databases">
        <title>Whole genome sequencing of Pantoea sp. RIT388.</title>
        <authorList>
            <person name="Gan H.M."/>
            <person name="Hudson A.O."/>
        </authorList>
    </citation>
    <scope>NUCLEOTIDE SEQUENCE [LARGE SCALE GENOMIC DNA]</scope>
    <source>
        <strain evidence="8 9">RIT388</strain>
    </source>
</reference>
<evidence type="ECO:0000256" key="4">
    <source>
        <dbReference type="ARBA" id="ARBA00022764"/>
    </source>
</evidence>
<dbReference type="SUPFAM" id="SSF49354">
    <property type="entry name" value="PapD-like"/>
    <property type="match status" value="1"/>
</dbReference>
<gene>
    <name evidence="8" type="ORF">BBB56_10170</name>
</gene>
<feature type="signal peptide" evidence="6">
    <location>
        <begin position="1"/>
        <end position="23"/>
    </location>
</feature>
<keyword evidence="3 6" id="KW-0732">Signal</keyword>
<dbReference type="PANTHER" id="PTHR30251">
    <property type="entry name" value="PILUS ASSEMBLY CHAPERONE"/>
    <property type="match status" value="1"/>
</dbReference>
<evidence type="ECO:0000256" key="3">
    <source>
        <dbReference type="ARBA" id="ARBA00022729"/>
    </source>
</evidence>
<dbReference type="InterPro" id="IPR016147">
    <property type="entry name" value="Pili_assmbl_chaperone_N"/>
</dbReference>
<dbReference type="InterPro" id="IPR050643">
    <property type="entry name" value="Periplasmic_pilus_chap"/>
</dbReference>
<sequence length="229" mass="25283">MKKLARLTFASVLLSFFSSAALAAGVKPESSVLFLDDDHREATINIENTDSNSVLLHSTLQTIPEEPDNKLIITPQLARIEAGKKQQIRVVLKEGVNLTHQTMQRINFVSVPPDDGKKNRARVLIGQNIPVILSPANLPENIAPWRGIKAQCAGKFLSVSNPTNYVVRLTTQLDVLPEDKKLILPKTYILPQENLQLPLPQGTVCGGKSVRLHPVTRFGILTTPYEVKL</sequence>
<dbReference type="OrthoDB" id="8585185at2"/>
<accession>A0A3N4P8S6</accession>
<proteinExistence type="inferred from homology"/>
<evidence type="ECO:0000256" key="5">
    <source>
        <dbReference type="ARBA" id="ARBA00023186"/>
    </source>
</evidence>
<comment type="caution">
    <text evidence="8">The sequence shown here is derived from an EMBL/GenBank/DDBJ whole genome shotgun (WGS) entry which is preliminary data.</text>
</comment>
<dbReference type="GO" id="GO:0030288">
    <property type="term" value="C:outer membrane-bounded periplasmic space"/>
    <property type="evidence" value="ECO:0007669"/>
    <property type="project" value="InterPro"/>
</dbReference>
<comment type="subcellular location">
    <subcellularLocation>
        <location evidence="1">Periplasm</location>
    </subcellularLocation>
</comment>
<dbReference type="Gene3D" id="2.60.40.10">
    <property type="entry name" value="Immunoglobulins"/>
    <property type="match status" value="1"/>
</dbReference>
<feature type="domain" description="Pili assembly chaperone N-terminal" evidence="7">
    <location>
        <begin position="25"/>
        <end position="138"/>
    </location>
</feature>
<dbReference type="Pfam" id="PF00345">
    <property type="entry name" value="PapD_N"/>
    <property type="match status" value="1"/>
</dbReference>